<feature type="active site" description="Proton acceptor" evidence="8">
    <location>
        <position position="35"/>
    </location>
</feature>
<dbReference type="InterPro" id="IPR050727">
    <property type="entry name" value="GH43_arabinanases"/>
</dbReference>
<feature type="signal peptide" evidence="10">
    <location>
        <begin position="1"/>
        <end position="22"/>
    </location>
</feature>
<evidence type="ECO:0000313" key="11">
    <source>
        <dbReference type="EMBL" id="ORY93548.1"/>
    </source>
</evidence>
<dbReference type="OrthoDB" id="195678at2759"/>
<dbReference type="Pfam" id="PF04616">
    <property type="entry name" value="Glyco_hydro_43"/>
    <property type="match status" value="1"/>
</dbReference>
<evidence type="ECO:0000256" key="2">
    <source>
        <dbReference type="ARBA" id="ARBA00004834"/>
    </source>
</evidence>
<dbReference type="GO" id="GO:0031222">
    <property type="term" value="P:arabinan catabolic process"/>
    <property type="evidence" value="ECO:0007669"/>
    <property type="project" value="UniProtKB-UniPathway"/>
</dbReference>
<proteinExistence type="inferred from homology"/>
<feature type="chain" id="PRO_5013253551" description="arabinan endo-1,5-alpha-L-arabinosidase" evidence="10">
    <location>
        <begin position="23"/>
        <end position="310"/>
    </location>
</feature>
<gene>
    <name evidence="11" type="ORF">BCR43DRAFT_497127</name>
</gene>
<dbReference type="CDD" id="cd18829">
    <property type="entry name" value="GH43_BsArb43A-like"/>
    <property type="match status" value="1"/>
</dbReference>
<name>A0A1X2H5F1_SYNRA</name>
<feature type="active site" description="Proton donor" evidence="8">
    <location>
        <position position="203"/>
    </location>
</feature>
<dbReference type="EC" id="3.2.1.99" evidence="4"/>
<comment type="similarity">
    <text evidence="3">Belongs to the glycosyl hydrolase 43 family.</text>
</comment>
<reference evidence="11 12" key="1">
    <citation type="submission" date="2016-07" db="EMBL/GenBank/DDBJ databases">
        <title>Pervasive Adenine N6-methylation of Active Genes in Fungi.</title>
        <authorList>
            <consortium name="DOE Joint Genome Institute"/>
            <person name="Mondo S.J."/>
            <person name="Dannebaum R.O."/>
            <person name="Kuo R.C."/>
            <person name="Labutti K."/>
            <person name="Haridas S."/>
            <person name="Kuo A."/>
            <person name="Salamov A."/>
            <person name="Ahrendt S.R."/>
            <person name="Lipzen A."/>
            <person name="Sullivan W."/>
            <person name="Andreopoulos W.B."/>
            <person name="Clum A."/>
            <person name="Lindquist E."/>
            <person name="Daum C."/>
            <person name="Ramamoorthy G.K."/>
            <person name="Gryganskyi A."/>
            <person name="Culley D."/>
            <person name="Magnuson J.K."/>
            <person name="James T.Y."/>
            <person name="O'Malley M.A."/>
            <person name="Stajich J.E."/>
            <person name="Spatafora J.W."/>
            <person name="Visel A."/>
            <person name="Grigoriev I.V."/>
        </authorList>
    </citation>
    <scope>NUCLEOTIDE SEQUENCE [LARGE SCALE GENOMIC DNA]</scope>
    <source>
        <strain evidence="11 12">NRRL 2496</strain>
    </source>
</reference>
<dbReference type="Gene3D" id="2.115.10.20">
    <property type="entry name" value="Glycosyl hydrolase domain, family 43"/>
    <property type="match status" value="1"/>
</dbReference>
<dbReference type="InterPro" id="IPR023296">
    <property type="entry name" value="Glyco_hydro_beta-prop_sf"/>
</dbReference>
<dbReference type="InParanoid" id="A0A1X2H5F1"/>
<evidence type="ECO:0000256" key="8">
    <source>
        <dbReference type="PIRSR" id="PIRSR606710-1"/>
    </source>
</evidence>
<evidence type="ECO:0000256" key="9">
    <source>
        <dbReference type="PIRSR" id="PIRSR606710-2"/>
    </source>
</evidence>
<keyword evidence="12" id="KW-1185">Reference proteome</keyword>
<organism evidence="11 12">
    <name type="scientific">Syncephalastrum racemosum</name>
    <name type="common">Filamentous fungus</name>
    <dbReference type="NCBI Taxonomy" id="13706"/>
    <lineage>
        <taxon>Eukaryota</taxon>
        <taxon>Fungi</taxon>
        <taxon>Fungi incertae sedis</taxon>
        <taxon>Mucoromycota</taxon>
        <taxon>Mucoromycotina</taxon>
        <taxon>Mucoromycetes</taxon>
        <taxon>Mucorales</taxon>
        <taxon>Syncephalastraceae</taxon>
        <taxon>Syncephalastrum</taxon>
    </lineage>
</organism>
<comment type="pathway">
    <text evidence="2">Glycan metabolism; L-arabinan degradation.</text>
</comment>
<dbReference type="PIRSF" id="PIRSF026534">
    <property type="entry name" value="Endo_alpha-L-arabinosidase"/>
    <property type="match status" value="1"/>
</dbReference>
<accession>A0A1X2H5F1</accession>
<dbReference type="GO" id="GO:0046558">
    <property type="term" value="F:arabinan endo-1,5-alpha-L-arabinosidase activity"/>
    <property type="evidence" value="ECO:0007669"/>
    <property type="project" value="UniProtKB-EC"/>
</dbReference>
<evidence type="ECO:0000256" key="7">
    <source>
        <dbReference type="ARBA" id="ARBA00042202"/>
    </source>
</evidence>
<dbReference type="PANTHER" id="PTHR43301">
    <property type="entry name" value="ARABINAN ENDO-1,5-ALPHA-L-ARABINOSIDASE"/>
    <property type="match status" value="1"/>
</dbReference>
<dbReference type="InterPro" id="IPR006710">
    <property type="entry name" value="Glyco_hydro_43"/>
</dbReference>
<dbReference type="SUPFAM" id="SSF75005">
    <property type="entry name" value="Arabinanase/levansucrase/invertase"/>
    <property type="match status" value="1"/>
</dbReference>
<evidence type="ECO:0000256" key="4">
    <source>
        <dbReference type="ARBA" id="ARBA00012586"/>
    </source>
</evidence>
<evidence type="ECO:0000256" key="1">
    <source>
        <dbReference type="ARBA" id="ARBA00000375"/>
    </source>
</evidence>
<evidence type="ECO:0000256" key="3">
    <source>
        <dbReference type="ARBA" id="ARBA00009865"/>
    </source>
</evidence>
<protein>
    <recommendedName>
        <fullName evidence="4">arabinan endo-1,5-alpha-L-arabinosidase</fullName>
        <ecNumber evidence="4">3.2.1.99</ecNumber>
    </recommendedName>
    <alternativeName>
        <fullName evidence="7">Endo-1,5-alpha-L-arabinanase A</fullName>
    </alternativeName>
</protein>
<evidence type="ECO:0000256" key="6">
    <source>
        <dbReference type="ARBA" id="ARBA00023295"/>
    </source>
</evidence>
<sequence>MLFTKTLAAVAGLATLVPAAMGKMWNLTGDLTCHDPSIIQQDGTWYTFCSGPNVPILTSKDGLKWSQGKPAFNGQKQWWHKYVPAHNTTFVWAPDVREYNNKVYMYYAISTAGSQQSVIGLATTDKISSGNWKDEGMILTSNNTVGYNAIDANLFIDTDNSPYLVFGSYWTGIKIYALDKATMKPTGKIHALAARPGTDKAIEGPFLVKRDDFYTLFVSIDHCCRGYDSNYKIAYARSKNIFGPYQALNGTAALEGGVTVLDKGTKRFIAPGGQSVYKDLIVYHAQDTENNAANTLCISDLSFKNGWPSL</sequence>
<keyword evidence="5 11" id="KW-0378">Hydrolase</keyword>
<evidence type="ECO:0000256" key="5">
    <source>
        <dbReference type="ARBA" id="ARBA00022801"/>
    </source>
</evidence>
<dbReference type="AlphaFoldDB" id="A0A1X2H5F1"/>
<dbReference type="OMA" id="LIYHYYT"/>
<comment type="catalytic activity">
    <reaction evidence="1">
        <text>Endohydrolysis of (1-&gt;5)-alpha-arabinofuranosidic linkages in (1-&gt;5)-arabinans.</text>
        <dbReference type="EC" id="3.2.1.99"/>
    </reaction>
</comment>
<evidence type="ECO:0000256" key="10">
    <source>
        <dbReference type="SAM" id="SignalP"/>
    </source>
</evidence>
<dbReference type="PANTHER" id="PTHR43301:SF3">
    <property type="entry name" value="ARABINAN ENDO-1,5-ALPHA-L-ARABINOSIDASE A-RELATED"/>
    <property type="match status" value="1"/>
</dbReference>
<evidence type="ECO:0000313" key="12">
    <source>
        <dbReference type="Proteomes" id="UP000242180"/>
    </source>
</evidence>
<keyword evidence="10" id="KW-0732">Signal</keyword>
<dbReference type="UniPathway" id="UPA00667"/>
<dbReference type="STRING" id="13706.A0A1X2H5F1"/>
<dbReference type="Proteomes" id="UP000242180">
    <property type="component" value="Unassembled WGS sequence"/>
</dbReference>
<dbReference type="InterPro" id="IPR016840">
    <property type="entry name" value="Glyco_hydro_43_endo_a_Ara-ase"/>
</dbReference>
<feature type="site" description="Important for catalytic activity, responsible for pKa modulation of the active site Glu and correct orientation of both the proton donor and substrate" evidence="9">
    <location>
        <position position="151"/>
    </location>
</feature>
<keyword evidence="6" id="KW-0326">Glycosidase</keyword>
<dbReference type="EMBL" id="MCGN01000009">
    <property type="protein sequence ID" value="ORY93548.1"/>
    <property type="molecule type" value="Genomic_DNA"/>
</dbReference>
<comment type="caution">
    <text evidence="11">The sequence shown here is derived from an EMBL/GenBank/DDBJ whole genome shotgun (WGS) entry which is preliminary data.</text>
</comment>